<organism evidence="2 3">
    <name type="scientific">Mus caroli</name>
    <name type="common">Ryukyu mouse</name>
    <name type="synonym">Ricefield mouse</name>
    <dbReference type="NCBI Taxonomy" id="10089"/>
    <lineage>
        <taxon>Eukaryota</taxon>
        <taxon>Metazoa</taxon>
        <taxon>Chordata</taxon>
        <taxon>Craniata</taxon>
        <taxon>Vertebrata</taxon>
        <taxon>Euteleostomi</taxon>
        <taxon>Mammalia</taxon>
        <taxon>Eutheria</taxon>
        <taxon>Euarchontoglires</taxon>
        <taxon>Glires</taxon>
        <taxon>Rodentia</taxon>
        <taxon>Myomorpha</taxon>
        <taxon>Muroidea</taxon>
        <taxon>Muridae</taxon>
        <taxon>Murinae</taxon>
        <taxon>Mus</taxon>
        <taxon>Mus</taxon>
    </lineage>
</organism>
<dbReference type="KEGG" id="mcal:115029982"/>
<reference evidence="3" key="1">
    <citation type="submission" date="2025-08" db="UniProtKB">
        <authorList>
            <consortium name="RefSeq"/>
        </authorList>
    </citation>
    <scope>IDENTIFICATION</scope>
</reference>
<evidence type="ECO:0000313" key="3">
    <source>
        <dbReference type="RefSeq" id="XP_029328340.1"/>
    </source>
</evidence>
<feature type="compositionally biased region" description="Low complexity" evidence="1">
    <location>
        <begin position="177"/>
        <end position="190"/>
    </location>
</feature>
<gene>
    <name evidence="3" type="primary">LOC115029982</name>
</gene>
<dbReference type="AlphaFoldDB" id="A0A6P7QUG3"/>
<name>A0A6P7QUG3_MUSCR</name>
<protein>
    <submittedName>
        <fullName evidence="3">Uncharacterized protein LOC115029982</fullName>
    </submittedName>
</protein>
<feature type="compositionally biased region" description="Low complexity" evidence="1">
    <location>
        <begin position="40"/>
        <end position="74"/>
    </location>
</feature>
<evidence type="ECO:0000256" key="1">
    <source>
        <dbReference type="SAM" id="MobiDB-lite"/>
    </source>
</evidence>
<feature type="compositionally biased region" description="Low complexity" evidence="1">
    <location>
        <begin position="8"/>
        <end position="25"/>
    </location>
</feature>
<feature type="non-terminal residue" evidence="3">
    <location>
        <position position="1"/>
    </location>
</feature>
<accession>A0A6P7QUG3</accession>
<feature type="region of interest" description="Disordered" evidence="1">
    <location>
        <begin position="1"/>
        <end position="190"/>
    </location>
</feature>
<keyword evidence="2" id="KW-1185">Reference proteome</keyword>
<sequence>PPRAGTGRAARWAPRSRAPGAAPAPALVPGPHRAARVRAARTPAARGALGPCHRASPGAAAAPDPGSGRRPAGAQRRSQALPPGPRVCSEASAPTARHPRVPSALGRRRLVRRLSPHSLGPQRARTPTPTRSAPELLGRARARPRGDAPLSPLPARSRGRTLWPRARALAPPGWRRGGSVAPAAGGVVEA</sequence>
<feature type="compositionally biased region" description="Basic residues" evidence="1">
    <location>
        <begin position="106"/>
        <end position="115"/>
    </location>
</feature>
<dbReference type="RefSeq" id="XP_029328340.1">
    <property type="nucleotide sequence ID" value="XM_029472480.1"/>
</dbReference>
<dbReference type="GeneID" id="115029982"/>
<evidence type="ECO:0000313" key="2">
    <source>
        <dbReference type="Proteomes" id="UP000515126"/>
    </source>
</evidence>
<proteinExistence type="predicted"/>
<dbReference type="Proteomes" id="UP000515126">
    <property type="component" value="Chromosome 19"/>
</dbReference>